<dbReference type="EMBL" id="OCNH01000010">
    <property type="protein sequence ID" value="SOD99706.1"/>
    <property type="molecule type" value="Genomic_DNA"/>
</dbReference>
<protein>
    <submittedName>
        <fullName evidence="1">Uncharacterized protein</fullName>
    </submittedName>
</protein>
<organism evidence="1 2">
    <name type="scientific">Spirosoma fluviale</name>
    <dbReference type="NCBI Taxonomy" id="1597977"/>
    <lineage>
        <taxon>Bacteria</taxon>
        <taxon>Pseudomonadati</taxon>
        <taxon>Bacteroidota</taxon>
        <taxon>Cytophagia</taxon>
        <taxon>Cytophagales</taxon>
        <taxon>Cytophagaceae</taxon>
        <taxon>Spirosoma</taxon>
    </lineage>
</organism>
<name>A0A286GX11_9BACT</name>
<sequence>MPQATWEQETDPRKLKLIFPTLGQSFYLTQTEAINQLASSANQIVQVHKNEYSFEVDFRGLKAVPQKPGIPREGSRRPVPSGDVIGIEQNGAWLGMDGWQSDKQYFKLRPADEGPVIQNSGGNIAPPKAIKYKLCKNTLANGATCNTPNIPEAIVCRSCGSEKYLEPVYE</sequence>
<reference evidence="2" key="1">
    <citation type="submission" date="2017-09" db="EMBL/GenBank/DDBJ databases">
        <authorList>
            <person name="Varghese N."/>
            <person name="Submissions S."/>
        </authorList>
    </citation>
    <scope>NUCLEOTIDE SEQUENCE [LARGE SCALE GENOMIC DNA]</scope>
    <source>
        <strain evidence="2">DSM 29961</strain>
    </source>
</reference>
<accession>A0A286GX11</accession>
<evidence type="ECO:0000313" key="2">
    <source>
        <dbReference type="Proteomes" id="UP000219452"/>
    </source>
</evidence>
<dbReference type="AlphaFoldDB" id="A0A286GX11"/>
<dbReference type="Proteomes" id="UP000219452">
    <property type="component" value="Unassembled WGS sequence"/>
</dbReference>
<dbReference type="OrthoDB" id="949580at2"/>
<keyword evidence="2" id="KW-1185">Reference proteome</keyword>
<evidence type="ECO:0000313" key="1">
    <source>
        <dbReference type="EMBL" id="SOD99706.1"/>
    </source>
</evidence>
<gene>
    <name evidence="1" type="ORF">SAMN06269250_0121</name>
</gene>
<dbReference type="RefSeq" id="WP_144036014.1">
    <property type="nucleotide sequence ID" value="NZ_OCNH01000010.1"/>
</dbReference>
<proteinExistence type="predicted"/>